<accession>A0ABY8PTV6</accession>
<evidence type="ECO:0000313" key="1">
    <source>
        <dbReference type="EMBL" id="WGS65948.1"/>
    </source>
</evidence>
<dbReference type="GO" id="GO:0032259">
    <property type="term" value="P:methylation"/>
    <property type="evidence" value="ECO:0007669"/>
    <property type="project" value="UniProtKB-KW"/>
</dbReference>
<dbReference type="PANTHER" id="PTHR36112:SF1">
    <property type="entry name" value="RIBOSOMAL RNA SMALL SUBUNIT METHYLTRANSFERASE J"/>
    <property type="match status" value="1"/>
</dbReference>
<keyword evidence="1" id="KW-0808">Transferase</keyword>
<dbReference type="Proteomes" id="UP001232493">
    <property type="component" value="Chromosome"/>
</dbReference>
<dbReference type="SUPFAM" id="SSF53335">
    <property type="entry name" value="S-adenosyl-L-methionine-dependent methyltransferases"/>
    <property type="match status" value="1"/>
</dbReference>
<protein>
    <submittedName>
        <fullName evidence="1">Class I SAM-dependent methyltransferase</fullName>
    </submittedName>
</protein>
<dbReference type="RefSeq" id="WP_281000871.1">
    <property type="nucleotide sequence ID" value="NZ_CP069362.1"/>
</dbReference>
<organism evidence="1 2">
    <name type="scientific">Marinitoga aeolica</name>
    <dbReference type="NCBI Taxonomy" id="2809031"/>
    <lineage>
        <taxon>Bacteria</taxon>
        <taxon>Thermotogati</taxon>
        <taxon>Thermotogota</taxon>
        <taxon>Thermotogae</taxon>
        <taxon>Petrotogales</taxon>
        <taxon>Petrotogaceae</taxon>
        <taxon>Marinitoga</taxon>
    </lineage>
</organism>
<dbReference type="EMBL" id="CP069362">
    <property type="protein sequence ID" value="WGS65948.1"/>
    <property type="molecule type" value="Genomic_DNA"/>
</dbReference>
<evidence type="ECO:0000313" key="2">
    <source>
        <dbReference type="Proteomes" id="UP001232493"/>
    </source>
</evidence>
<keyword evidence="2" id="KW-1185">Reference proteome</keyword>
<name>A0ABY8PTV6_9BACT</name>
<gene>
    <name evidence="1" type="ORF">JRV97_05210</name>
</gene>
<keyword evidence="1" id="KW-0489">Methyltransferase</keyword>
<dbReference type="PANTHER" id="PTHR36112">
    <property type="entry name" value="RIBOSOMAL RNA SMALL SUBUNIT METHYLTRANSFERASE J"/>
    <property type="match status" value="1"/>
</dbReference>
<dbReference type="InterPro" id="IPR029063">
    <property type="entry name" value="SAM-dependent_MTases_sf"/>
</dbReference>
<dbReference type="InterPro" id="IPR007536">
    <property type="entry name" value="16SrRNA_methylTrfase_J"/>
</dbReference>
<reference evidence="1 2" key="1">
    <citation type="submission" date="2021-02" db="EMBL/GenBank/DDBJ databases">
        <title>Characterization of Marinitoga sp. nov. str. BP5-C20A.</title>
        <authorList>
            <person name="Erauso G."/>
            <person name="Postec A."/>
        </authorList>
    </citation>
    <scope>NUCLEOTIDE SEQUENCE [LARGE SCALE GENOMIC DNA]</scope>
    <source>
        <strain evidence="1 2">BP5-C20A</strain>
    </source>
</reference>
<dbReference type="GO" id="GO:0008168">
    <property type="term" value="F:methyltransferase activity"/>
    <property type="evidence" value="ECO:0007669"/>
    <property type="project" value="UniProtKB-KW"/>
</dbReference>
<sequence>MEKLIITTSHKPSKEQLQRAKQLAEQYGLIYKNRRHLKTNNIYFVVEKNLTVKVKKDDFEFFFHPSIVKIRMKNYVSDKKDYLLNNLALNGNETVLDLTFGLGSEALLIASQLDNGKLIGLEGSFPIYFVVKESIKYYPYKIKWLKEASKKIEIINDNYKRFIRKQKDNSYDIIYCDPMFENPVFESSALNPLRRFAVYDELEPSDIEEMKRVAKNKVIIKAHVKDSIWDKYKFDKIDGSKNSGVFYGVIYLK</sequence>
<dbReference type="Gene3D" id="3.40.50.150">
    <property type="entry name" value="Vaccinia Virus protein VP39"/>
    <property type="match status" value="1"/>
</dbReference>
<proteinExistence type="predicted"/>